<name>A0A1H0KVA7_9ACTN</name>
<reference evidence="1 2" key="1">
    <citation type="submission" date="2016-10" db="EMBL/GenBank/DDBJ databases">
        <authorList>
            <person name="de Groot N.N."/>
        </authorList>
    </citation>
    <scope>NUCLEOTIDE SEQUENCE [LARGE SCALE GENOMIC DNA]</scope>
    <source>
        <strain evidence="2">P4-7,KCTC 19426,CECT 7604</strain>
    </source>
</reference>
<accession>A0A1H0KVA7</accession>
<evidence type="ECO:0000313" key="2">
    <source>
        <dbReference type="Proteomes" id="UP000198741"/>
    </source>
</evidence>
<dbReference type="RefSeq" id="WP_090475366.1">
    <property type="nucleotide sequence ID" value="NZ_LT629710.1"/>
</dbReference>
<keyword evidence="2" id="KW-1185">Reference proteome</keyword>
<organism evidence="1 2">
    <name type="scientific">Nakamurella panacisegetis</name>
    <dbReference type="NCBI Taxonomy" id="1090615"/>
    <lineage>
        <taxon>Bacteria</taxon>
        <taxon>Bacillati</taxon>
        <taxon>Actinomycetota</taxon>
        <taxon>Actinomycetes</taxon>
        <taxon>Nakamurellales</taxon>
        <taxon>Nakamurellaceae</taxon>
        <taxon>Nakamurella</taxon>
    </lineage>
</organism>
<dbReference type="AlphaFoldDB" id="A0A1H0KVA7"/>
<dbReference type="Proteomes" id="UP000198741">
    <property type="component" value="Chromosome I"/>
</dbReference>
<gene>
    <name evidence="1" type="ORF">SAMN04515671_1437</name>
</gene>
<dbReference type="EMBL" id="LT629710">
    <property type="protein sequence ID" value="SDO59726.1"/>
    <property type="molecule type" value="Genomic_DNA"/>
</dbReference>
<sequence length="192" mass="22027">MIHIEHVTSEVSAKGEENWFPGWRAERYLAMIESHRRPEDSDLPIPVWLDDEPPSRSWPNVAQRFFLGSVEVQTSTGSIVGGPQDWPRLGFAFNLLRAARESMDGLSKLWDFDSDRHFTFERASSEILIRATWSPLVRVATSEFRAEVRRFFDDSVHWLQAQYPECAEEETFRAALATAHEGDYVALVAAEE</sequence>
<proteinExistence type="predicted"/>
<evidence type="ECO:0000313" key="1">
    <source>
        <dbReference type="EMBL" id="SDO59726.1"/>
    </source>
</evidence>
<protein>
    <submittedName>
        <fullName evidence="1">Uncharacterized protein</fullName>
    </submittedName>
</protein>